<dbReference type="Pfam" id="PF16488">
    <property type="entry name" value="ArgoL2"/>
    <property type="match status" value="1"/>
</dbReference>
<dbReference type="EMBL" id="CP144054">
    <property type="protein sequence ID" value="WWD17893.1"/>
    <property type="molecule type" value="Genomic_DNA"/>
</dbReference>
<feature type="compositionally biased region" description="Polar residues" evidence="1">
    <location>
        <begin position="117"/>
        <end position="135"/>
    </location>
</feature>
<name>A0A5M6C091_9TREE</name>
<dbReference type="Gene3D" id="3.30.420.10">
    <property type="entry name" value="Ribonuclease H-like superfamily/Ribonuclease H"/>
    <property type="match status" value="1"/>
</dbReference>
<dbReference type="OrthoDB" id="10252740at2759"/>
<dbReference type="Proteomes" id="UP000322225">
    <property type="component" value="Chromosome 4"/>
</dbReference>
<dbReference type="Gene3D" id="3.40.50.2300">
    <property type="match status" value="1"/>
</dbReference>
<dbReference type="Pfam" id="PF08699">
    <property type="entry name" value="ArgoL1"/>
    <property type="match status" value="1"/>
</dbReference>
<protein>
    <submittedName>
        <fullName evidence="2">Uncharacterized protein</fullName>
    </submittedName>
</protein>
<evidence type="ECO:0000313" key="3">
    <source>
        <dbReference type="Proteomes" id="UP000322225"/>
    </source>
</evidence>
<evidence type="ECO:0000256" key="1">
    <source>
        <dbReference type="SAM" id="MobiDB-lite"/>
    </source>
</evidence>
<proteinExistence type="predicted"/>
<dbReference type="SUPFAM" id="SSF53098">
    <property type="entry name" value="Ribonuclease H-like"/>
    <property type="match status" value="1"/>
</dbReference>
<dbReference type="InterPro" id="IPR003165">
    <property type="entry name" value="Piwi"/>
</dbReference>
<dbReference type="InterPro" id="IPR045246">
    <property type="entry name" value="Piwi_ago-like"/>
</dbReference>
<reference evidence="2" key="1">
    <citation type="submission" date="2017-08" db="EMBL/GenBank/DDBJ databases">
        <authorList>
            <person name="Cuomo C."/>
            <person name="Billmyre B."/>
            <person name="Heitman J."/>
        </authorList>
    </citation>
    <scope>NUCLEOTIDE SEQUENCE</scope>
    <source>
        <strain evidence="2">CBS 12478</strain>
    </source>
</reference>
<dbReference type="PROSITE" id="PS50821">
    <property type="entry name" value="PAZ"/>
    <property type="match status" value="1"/>
</dbReference>
<evidence type="ECO:0000313" key="2">
    <source>
        <dbReference type="EMBL" id="WWD17893.1"/>
    </source>
</evidence>
<dbReference type="PROSITE" id="PS50822">
    <property type="entry name" value="PIWI"/>
    <property type="match status" value="1"/>
</dbReference>
<dbReference type="InterPro" id="IPR036397">
    <property type="entry name" value="RNaseH_sf"/>
</dbReference>
<dbReference type="InterPro" id="IPR036085">
    <property type="entry name" value="PAZ_dom_sf"/>
</dbReference>
<feature type="compositionally biased region" description="Basic and acidic residues" evidence="1">
    <location>
        <begin position="1"/>
        <end position="20"/>
    </location>
</feature>
<sequence length="1067" mass="117774">MSRYDGIDEREYGRGRRRYDDDDDDEAYARSSTASTAPQQSQYLRYDDRAPSQISTSTASDRYLPGQRVYDQQDLSLQRGPPARDYPGSRDSYRSRDAPERSEASASRHLPSRYDESATSSFRSPSYTAGPSVTRQAPPPSLASNARDSNIGKTSDITETLEKLSLTSFYVRPGYGEMGKHLTVLANFFQVRAKDGKAKVIYHYDVDMEPQVDKGANAKKPKGLLRAVWEQLCLEQKVGWVDGFAASAYDGRKNVFTPNQFPIGPDQSQTFLTAVAPDGVVSRPGHTTSSDDEYRRWKVTLKLVAVVDLQYVMDFCQTEKGAPSNEEKCLTGLMATNVLLRDVPSKRYAQVGAAGNKFFSMAGAVAIPQGGVVCKGFMQSFRYSSSGLPLLNLDVGYSAFLSAGPALEVIGKILNRGGGGRGRGRGGLEGPPGVHDVSELSSDEVSKIKKILRGAKFTVMHRSSARLHTILSVTSESAQNIKFNIEGRDGNPDQKISIPEYYQKFHQSPVTKPRLPCVQYGKKAFIPIEFVRLAEWNSLPPTKLTAEQTAEMIKVSAVKPKERAMAVNNWRTELAYEKQSKIAAWGLQVNTSMVQVKARILPPPRIVYARGTEARALDGGWNLKGKQFFRNGKKPLVAWSVISFDRYTEADEMQRYITYLCQVLSAHGVQVANRQPECIGPINPTKKGAITNALQLGARAAYMAGKCPPQLICCVLPGRDAWLYEAIKRSSFTDLKGPVPTQCMQAAKIRSPRGIDAYTGNLVMKIQSKLGGVTHQIPISELPGMERGKTMLLGGDLGLPPVRSGDDSAPTVACTIATYSPDCDAYSAQIRLQEGRGEIIVNLSSMVEEHLKIFMKNNDSYPERILIFRDGISEGQYAAALHYEHNAVLKACSKLEKGYRPRILLCICAKRHSTRFFGRDTDADRSGNLPSGLVVDRSVTHPYAFDFFLQAHAGRVGTARPTHYICLLDELAISPDQLQQLVHSLCYSFARCTRSVSLVPVCYIADLVCQKARIIVHEPGTSVAPSESSAGKSGFASSRKMGFNIDIMQVQKVLQRNEELSEVAWWM</sequence>
<dbReference type="InterPro" id="IPR032472">
    <property type="entry name" value="ArgoL2"/>
</dbReference>
<dbReference type="InterPro" id="IPR014811">
    <property type="entry name" value="ArgoL1"/>
</dbReference>
<dbReference type="PANTHER" id="PTHR22891">
    <property type="entry name" value="EUKARYOTIC TRANSLATION INITIATION FACTOR 2C"/>
    <property type="match status" value="1"/>
</dbReference>
<gene>
    <name evidence="2" type="ORF">CI109_102338</name>
</gene>
<dbReference type="KEGG" id="ksn:43588641"/>
<dbReference type="GeneID" id="43588641"/>
<dbReference type="CDD" id="cd04657">
    <property type="entry name" value="Piwi_ago-like"/>
    <property type="match status" value="1"/>
</dbReference>
<feature type="region of interest" description="Disordered" evidence="1">
    <location>
        <begin position="1"/>
        <end position="154"/>
    </location>
</feature>
<dbReference type="SMART" id="SM00950">
    <property type="entry name" value="Piwi"/>
    <property type="match status" value="1"/>
</dbReference>
<reference evidence="2" key="2">
    <citation type="submission" date="2024-01" db="EMBL/GenBank/DDBJ databases">
        <title>Comparative genomics of Cryptococcus and Kwoniella reveals pathogenesis evolution and contrasting modes of karyotype evolution via chromosome fusion or intercentromeric recombination.</title>
        <authorList>
            <person name="Coelho M.A."/>
            <person name="David-Palma M."/>
            <person name="Shea T."/>
            <person name="Bowers K."/>
            <person name="McGinley-Smith S."/>
            <person name="Mohammad A.W."/>
            <person name="Gnirke A."/>
            <person name="Yurkov A.M."/>
            <person name="Nowrousian M."/>
            <person name="Sun S."/>
            <person name="Cuomo C.A."/>
            <person name="Heitman J."/>
        </authorList>
    </citation>
    <scope>NUCLEOTIDE SEQUENCE</scope>
    <source>
        <strain evidence="2">CBS 12478</strain>
    </source>
</reference>
<dbReference type="Gene3D" id="2.170.260.10">
    <property type="entry name" value="paz domain"/>
    <property type="match status" value="1"/>
</dbReference>
<feature type="compositionally biased region" description="Basic and acidic residues" evidence="1">
    <location>
        <begin position="87"/>
        <end position="103"/>
    </location>
</feature>
<dbReference type="AlphaFoldDB" id="A0A5M6C091"/>
<dbReference type="InterPro" id="IPR032474">
    <property type="entry name" value="Argonaute_N"/>
</dbReference>
<dbReference type="GO" id="GO:0003723">
    <property type="term" value="F:RNA binding"/>
    <property type="evidence" value="ECO:0007669"/>
    <property type="project" value="InterPro"/>
</dbReference>
<dbReference type="SUPFAM" id="SSF101690">
    <property type="entry name" value="PAZ domain"/>
    <property type="match status" value="1"/>
</dbReference>
<organism evidence="2 3">
    <name type="scientific">Kwoniella shandongensis</name>
    <dbReference type="NCBI Taxonomy" id="1734106"/>
    <lineage>
        <taxon>Eukaryota</taxon>
        <taxon>Fungi</taxon>
        <taxon>Dikarya</taxon>
        <taxon>Basidiomycota</taxon>
        <taxon>Agaricomycotina</taxon>
        <taxon>Tremellomycetes</taxon>
        <taxon>Tremellales</taxon>
        <taxon>Cryptococcaceae</taxon>
        <taxon>Kwoniella</taxon>
    </lineage>
</organism>
<accession>A0A5M6C091</accession>
<dbReference type="InterPro" id="IPR012337">
    <property type="entry name" value="RNaseH-like_sf"/>
</dbReference>
<feature type="compositionally biased region" description="Low complexity" evidence="1">
    <location>
        <begin position="29"/>
        <end position="42"/>
    </location>
</feature>
<dbReference type="CDD" id="cd02846">
    <property type="entry name" value="PAZ_argonaute_like"/>
    <property type="match status" value="1"/>
</dbReference>
<dbReference type="InterPro" id="IPR003100">
    <property type="entry name" value="PAZ_dom"/>
</dbReference>
<dbReference type="Pfam" id="PF16486">
    <property type="entry name" value="ArgoN"/>
    <property type="match status" value="1"/>
</dbReference>
<keyword evidence="3" id="KW-1185">Reference proteome</keyword>
<feature type="compositionally biased region" description="Polar residues" evidence="1">
    <location>
        <begin position="142"/>
        <end position="154"/>
    </location>
</feature>
<dbReference type="Pfam" id="PF02170">
    <property type="entry name" value="PAZ"/>
    <property type="match status" value="1"/>
</dbReference>
<dbReference type="RefSeq" id="XP_031861371.1">
    <property type="nucleotide sequence ID" value="XM_032004506.1"/>
</dbReference>
<dbReference type="Pfam" id="PF02171">
    <property type="entry name" value="Piwi"/>
    <property type="match status" value="1"/>
</dbReference>